<proteinExistence type="predicted"/>
<accession>A0ABW3KAD5</accession>
<keyword evidence="2" id="KW-0732">Signal</keyword>
<evidence type="ECO:0000313" key="3">
    <source>
        <dbReference type="EMBL" id="MFD1003109.1"/>
    </source>
</evidence>
<dbReference type="Proteomes" id="UP001597112">
    <property type="component" value="Unassembled WGS sequence"/>
</dbReference>
<dbReference type="RefSeq" id="WP_377585307.1">
    <property type="nucleotide sequence ID" value="NZ_JBHTKA010000015.1"/>
</dbReference>
<name>A0ABW3KAD5_9BACT</name>
<evidence type="ECO:0000313" key="4">
    <source>
        <dbReference type="Proteomes" id="UP001597112"/>
    </source>
</evidence>
<reference evidence="4" key="1">
    <citation type="journal article" date="2019" name="Int. J. Syst. Evol. Microbiol.">
        <title>The Global Catalogue of Microorganisms (GCM) 10K type strain sequencing project: providing services to taxonomists for standard genome sequencing and annotation.</title>
        <authorList>
            <consortium name="The Broad Institute Genomics Platform"/>
            <consortium name="The Broad Institute Genome Sequencing Center for Infectious Disease"/>
            <person name="Wu L."/>
            <person name="Ma J."/>
        </authorList>
    </citation>
    <scope>NUCLEOTIDE SEQUENCE [LARGE SCALE GENOMIC DNA]</scope>
    <source>
        <strain evidence="4">CCUG 58938</strain>
    </source>
</reference>
<feature type="chain" id="PRO_5046047075" evidence="2">
    <location>
        <begin position="23"/>
        <end position="437"/>
    </location>
</feature>
<sequence length="437" mass="49564">MRYFFNLLVSTLFLLCGYIASAQNYPVYNNFFINPYLYNPAEAVTEYTYVYALHRQQWMNIEGAPQLSTLTFNTMMNESRAGWGGKISSYKRGLLNTTDFSLSYAYAMPVGQKNWLMFGLSGGAISNSIDMNKVTDPNDPALASYSANNMQPASSFGMLYRSGSGINIGLSLPQLFPSKFNSDASFNVTTVSPTDNVFFTIYYKKKVESKIVSRSKGGLKRKVKTRETIAPLELYFNYKYSKFGTSQFEFLGKLNLSENFWLGGSYRLPYGYTANAGIKVSRFIIGYSYEPNSQPEDAFSQGTHEVILGLRLGYAKKFKRAAPVLRSTLTRSPNEKHTARFQEGTQDPDNIAKTDENKKRYFVVINVFPDFNRADAAKRKLVNDKFNADIFYNPQDKKYYVHVLETAKAAEAHEEIRNLKAYTKLKTARLLVVTSDK</sequence>
<dbReference type="EMBL" id="JBHTKA010000015">
    <property type="protein sequence ID" value="MFD1003109.1"/>
    <property type="molecule type" value="Genomic_DNA"/>
</dbReference>
<dbReference type="InterPro" id="IPR019861">
    <property type="entry name" value="PorP/SprF_Bacteroidetes"/>
</dbReference>
<evidence type="ECO:0000256" key="2">
    <source>
        <dbReference type="SAM" id="SignalP"/>
    </source>
</evidence>
<dbReference type="NCBIfam" id="TIGR03519">
    <property type="entry name" value="T9SS_PorP_fam"/>
    <property type="match status" value="1"/>
</dbReference>
<gene>
    <name evidence="3" type="ORF">ACFQ21_27535</name>
</gene>
<feature type="region of interest" description="Disordered" evidence="1">
    <location>
        <begin position="332"/>
        <end position="352"/>
    </location>
</feature>
<organism evidence="3 4">
    <name type="scientific">Ohtaekwangia kribbensis</name>
    <dbReference type="NCBI Taxonomy" id="688913"/>
    <lineage>
        <taxon>Bacteria</taxon>
        <taxon>Pseudomonadati</taxon>
        <taxon>Bacteroidota</taxon>
        <taxon>Cytophagia</taxon>
        <taxon>Cytophagales</taxon>
        <taxon>Fulvivirgaceae</taxon>
        <taxon>Ohtaekwangia</taxon>
    </lineage>
</organism>
<keyword evidence="4" id="KW-1185">Reference proteome</keyword>
<evidence type="ECO:0000256" key="1">
    <source>
        <dbReference type="SAM" id="MobiDB-lite"/>
    </source>
</evidence>
<comment type="caution">
    <text evidence="3">The sequence shown here is derived from an EMBL/GenBank/DDBJ whole genome shotgun (WGS) entry which is preliminary data.</text>
</comment>
<protein>
    <submittedName>
        <fullName evidence="3">PorP/SprF family type IX secretion system membrane protein</fullName>
    </submittedName>
</protein>
<dbReference type="Pfam" id="PF11751">
    <property type="entry name" value="PorP_SprF"/>
    <property type="match status" value="1"/>
</dbReference>
<feature type="signal peptide" evidence="2">
    <location>
        <begin position="1"/>
        <end position="22"/>
    </location>
</feature>